<sequence>AALDDDFGTPEAMAVLFDLATAANRGDAVLARQLKALGGVLGLLQRDPQIFLQAAPAGGLSNQEIDARVGARATAKKAKNFAESDRIRDELKAAGIVLEDGPQGTTWRRA</sequence>
<organism evidence="2">
    <name type="scientific">sediment metagenome</name>
    <dbReference type="NCBI Taxonomy" id="749907"/>
    <lineage>
        <taxon>unclassified sequences</taxon>
        <taxon>metagenomes</taxon>
        <taxon>ecological metagenomes</taxon>
    </lineage>
</organism>
<dbReference type="SUPFAM" id="SSF47323">
    <property type="entry name" value="Anticodon-binding domain of a subclass of class I aminoacyl-tRNA synthetases"/>
    <property type="match status" value="1"/>
</dbReference>
<dbReference type="GO" id="GO:0006423">
    <property type="term" value="P:cysteinyl-tRNA aminoacylation"/>
    <property type="evidence" value="ECO:0007669"/>
    <property type="project" value="InterPro"/>
</dbReference>
<dbReference type="GO" id="GO:0005737">
    <property type="term" value="C:cytoplasm"/>
    <property type="evidence" value="ECO:0007669"/>
    <property type="project" value="InterPro"/>
</dbReference>
<dbReference type="InterPro" id="IPR009080">
    <property type="entry name" value="tRNAsynth_Ia_anticodon-bd"/>
</dbReference>
<keyword evidence="2" id="KW-0030">Aminoacyl-tRNA synthetase</keyword>
<dbReference type="CDD" id="cd07963">
    <property type="entry name" value="Anticodon_Ia_Cys"/>
    <property type="match status" value="1"/>
</dbReference>
<evidence type="ECO:0000259" key="1">
    <source>
        <dbReference type="SMART" id="SM00840"/>
    </source>
</evidence>
<dbReference type="EMBL" id="ADZX01000031">
    <property type="protein sequence ID" value="EFK97769.1"/>
    <property type="molecule type" value="Genomic_DNA"/>
</dbReference>
<protein>
    <submittedName>
        <fullName evidence="2">Cysteinyl-tRNA synthetase</fullName>
        <ecNumber evidence="2">6.1.1.16</ecNumber>
    </submittedName>
</protein>
<accession>D9PF94</accession>
<feature type="non-terminal residue" evidence="2">
    <location>
        <position position="1"/>
    </location>
</feature>
<dbReference type="AlphaFoldDB" id="D9PF94"/>
<dbReference type="EC" id="6.1.1.16" evidence="2"/>
<proteinExistence type="predicted"/>
<evidence type="ECO:0000313" key="2">
    <source>
        <dbReference type="EMBL" id="EFK97769.1"/>
    </source>
</evidence>
<dbReference type="SMART" id="SM00840">
    <property type="entry name" value="DALR_2"/>
    <property type="match status" value="1"/>
</dbReference>
<keyword evidence="2" id="KW-0436">Ligase</keyword>
<comment type="caution">
    <text evidence="2">The sequence shown here is derived from an EMBL/GenBank/DDBJ whole genome shotgun (WGS) entry which is preliminary data.</text>
</comment>
<dbReference type="InterPro" id="IPR015273">
    <property type="entry name" value="Cys-tRNA-synt_Ia_DALR"/>
</dbReference>
<feature type="domain" description="Cysteinyl-tRNA synthetase class Ia DALR" evidence="1">
    <location>
        <begin position="1"/>
        <end position="52"/>
    </location>
</feature>
<reference evidence="2" key="2">
    <citation type="journal article" date="2011" name="Microb. Ecol.">
        <title>Taxonomic and Functional Metagenomic Profiling of the Microbial Community in the Anoxic Sediment of a Sub-saline Shallow Lake (Laguna de Carrizo, Central Spain).</title>
        <authorList>
            <person name="Ferrer M."/>
            <person name="Guazzaroni M.E."/>
            <person name="Richter M."/>
            <person name="Garcia-Salamanca A."/>
            <person name="Yarza P."/>
            <person name="Suarez-Suarez A."/>
            <person name="Solano J."/>
            <person name="Alcaide M."/>
            <person name="van Dillewijn P."/>
            <person name="Molina-Henares M.A."/>
            <person name="Lopez-Cortes N."/>
            <person name="Al-Ramahi Y."/>
            <person name="Guerrero C."/>
            <person name="Acosta A."/>
            <person name="de Eugenio L.I."/>
            <person name="Martinez V."/>
            <person name="Marques S."/>
            <person name="Rojo F."/>
            <person name="Santero E."/>
            <person name="Genilloud O."/>
            <person name="Perez-Perez J."/>
            <person name="Rossello-Mora R."/>
            <person name="Ramos J.L."/>
        </authorList>
    </citation>
    <scope>NUCLEOTIDE SEQUENCE</scope>
</reference>
<dbReference type="InterPro" id="IPR056411">
    <property type="entry name" value="CysS_C"/>
</dbReference>
<name>D9PF94_9ZZZZ</name>
<dbReference type="Pfam" id="PF23493">
    <property type="entry name" value="CysS_C"/>
    <property type="match status" value="1"/>
</dbReference>
<reference evidence="2" key="1">
    <citation type="submission" date="2010-07" db="EMBL/GenBank/DDBJ databases">
        <authorList>
            <consortium name="CONSOLIDER consortium CSD2007-00005"/>
            <person name="Guazzaroni M.-E."/>
            <person name="Richter M."/>
            <person name="Garcia-Salamanca A."/>
            <person name="Yarza P."/>
            <person name="Ferrer M."/>
        </authorList>
    </citation>
    <scope>NUCLEOTIDE SEQUENCE</scope>
</reference>
<gene>
    <name evidence="2" type="ORF">LDC_0173</name>
</gene>
<dbReference type="GO" id="GO:0004817">
    <property type="term" value="F:cysteine-tRNA ligase activity"/>
    <property type="evidence" value="ECO:0007669"/>
    <property type="project" value="UniProtKB-EC"/>
</dbReference>
<dbReference type="Gene3D" id="1.20.120.1910">
    <property type="entry name" value="Cysteine-tRNA ligase, C-terminal anti-codon recognition domain"/>
    <property type="match status" value="1"/>
</dbReference>
<dbReference type="Pfam" id="PF09190">
    <property type="entry name" value="DALR_2"/>
    <property type="match status" value="1"/>
</dbReference>
<dbReference type="GO" id="GO:0005524">
    <property type="term" value="F:ATP binding"/>
    <property type="evidence" value="ECO:0007669"/>
    <property type="project" value="InterPro"/>
</dbReference>